<gene>
    <name evidence="1" type="ORF">NC99_21600</name>
</gene>
<dbReference type="EMBL" id="LGIA01000149">
    <property type="protein sequence ID" value="KOH45035.1"/>
    <property type="molecule type" value="Genomic_DNA"/>
</dbReference>
<name>A0A0L8V972_9BACT</name>
<accession>A0A0L8V972</accession>
<evidence type="ECO:0000313" key="2">
    <source>
        <dbReference type="Proteomes" id="UP000036958"/>
    </source>
</evidence>
<reference evidence="2" key="1">
    <citation type="submission" date="2015-07" db="EMBL/GenBank/DDBJ databases">
        <title>Genome sequencing of Sunxiuqinia dokdonensis strain SK.</title>
        <authorList>
            <person name="Ahn S."/>
            <person name="Kim B.-C."/>
        </authorList>
    </citation>
    <scope>NUCLEOTIDE SEQUENCE [LARGE SCALE GENOMIC DNA]</scope>
    <source>
        <strain evidence="2">SK</strain>
    </source>
</reference>
<comment type="caution">
    <text evidence="1">The sequence shown here is derived from an EMBL/GenBank/DDBJ whole genome shotgun (WGS) entry which is preliminary data.</text>
</comment>
<dbReference type="AlphaFoldDB" id="A0A0L8V972"/>
<proteinExistence type="predicted"/>
<dbReference type="Proteomes" id="UP000036958">
    <property type="component" value="Unassembled WGS sequence"/>
</dbReference>
<evidence type="ECO:0000313" key="1">
    <source>
        <dbReference type="EMBL" id="KOH45035.1"/>
    </source>
</evidence>
<sequence>MEKIRIESLLFQTNKEIEHLENNELRAKELLRVLELAFQNNKNLDLLASAQKGLTEMMNEMNKSEMLTEIEYSKSLIHHFLDTGKFDLISIPQNSFSIGFAEKMEKIKDLLIRIINKATQN</sequence>
<organism evidence="1 2">
    <name type="scientific">Sunxiuqinia dokdonensis</name>
    <dbReference type="NCBI Taxonomy" id="1409788"/>
    <lineage>
        <taxon>Bacteria</taxon>
        <taxon>Pseudomonadati</taxon>
        <taxon>Bacteroidota</taxon>
        <taxon>Bacteroidia</taxon>
        <taxon>Marinilabiliales</taxon>
        <taxon>Prolixibacteraceae</taxon>
        <taxon>Sunxiuqinia</taxon>
    </lineage>
</organism>
<dbReference type="RefSeq" id="WP_157624754.1">
    <property type="nucleotide sequence ID" value="NZ_LGIA01000149.1"/>
</dbReference>
<keyword evidence="2" id="KW-1185">Reference proteome</keyword>
<protein>
    <submittedName>
        <fullName evidence="1">Uncharacterized protein</fullName>
    </submittedName>
</protein>